<feature type="site" description="Interaction with DNA substrate" evidence="7">
    <location>
        <position position="247"/>
    </location>
</feature>
<keyword evidence="2 6" id="KW-0479">Metal-binding</keyword>
<dbReference type="InterPro" id="IPR004808">
    <property type="entry name" value="AP_endonuc_1"/>
</dbReference>
<evidence type="ECO:0000256" key="6">
    <source>
        <dbReference type="PIRSR" id="PIRSR604808-2"/>
    </source>
</evidence>
<dbReference type="PANTHER" id="PTHR43250">
    <property type="entry name" value="EXODEOXYRIBONUCLEASE III"/>
    <property type="match status" value="1"/>
</dbReference>
<dbReference type="InterPro" id="IPR037493">
    <property type="entry name" value="ExoIII-like"/>
</dbReference>
<evidence type="ECO:0000256" key="1">
    <source>
        <dbReference type="ARBA" id="ARBA00007092"/>
    </source>
</evidence>
<gene>
    <name evidence="9" type="ORF">SAMN02982917_1472</name>
</gene>
<dbReference type="CDD" id="cd09086">
    <property type="entry name" value="ExoIII-like_AP-endo"/>
    <property type="match status" value="1"/>
</dbReference>
<dbReference type="NCBIfam" id="TIGR00195">
    <property type="entry name" value="exoDNase_III"/>
    <property type="match status" value="1"/>
</dbReference>
<sequence length="257" mass="28699">MKIATWNVNSAKARLPLITDWLRTASPDVVLFQEIKCETAAFPRAAFEELGYHVNAVGQKAYNGVAMLSKVPAEDVLTRLPGEPEDEQARYVEATVSGVRIASLYLPNGNPVPGEKFAYKLRWMDRLYDHARTLLAQEIPVVLGGDYNIIPEARDVYSPQAFAGDALFRPESRAKFRALLNLGLTEAYRALHDDDRAYTFWDYQAGSWPRDNGLRIDHFLLSPQAADRLAGCAIDRGPRGLEKASDHTPVILDLRDA</sequence>
<evidence type="ECO:0000256" key="7">
    <source>
        <dbReference type="PIRSR" id="PIRSR604808-3"/>
    </source>
</evidence>
<dbReference type="SUPFAM" id="SSF56219">
    <property type="entry name" value="DNase I-like"/>
    <property type="match status" value="1"/>
</dbReference>
<dbReference type="Gene3D" id="3.60.10.10">
    <property type="entry name" value="Endonuclease/exonuclease/phosphatase"/>
    <property type="match status" value="1"/>
</dbReference>
<dbReference type="STRING" id="286727.SAMN02982917_1472"/>
<dbReference type="OrthoDB" id="9803914at2"/>
<feature type="site" description="Transition state stabilizer" evidence="7">
    <location>
        <position position="148"/>
    </location>
</feature>
<dbReference type="GO" id="GO:0046872">
    <property type="term" value="F:metal ion binding"/>
    <property type="evidence" value="ECO:0007669"/>
    <property type="project" value="UniProtKB-KW"/>
</dbReference>
<name>A0A1X7EBP4_9PROT</name>
<feature type="site" description="Important for catalytic activity" evidence="7">
    <location>
        <position position="217"/>
    </location>
</feature>
<comment type="cofactor">
    <cofactor evidence="6">
        <name>Mg(2+)</name>
        <dbReference type="ChEBI" id="CHEBI:18420"/>
    </cofactor>
    <cofactor evidence="6">
        <name>Mn(2+)</name>
        <dbReference type="ChEBI" id="CHEBI:29035"/>
    </cofactor>
    <text evidence="6">Probably binds two magnesium or manganese ions per subunit.</text>
</comment>
<dbReference type="RefSeq" id="WP_085083771.1">
    <property type="nucleotide sequence ID" value="NZ_FXAK01000002.1"/>
</dbReference>
<evidence type="ECO:0000256" key="5">
    <source>
        <dbReference type="PIRSR" id="PIRSR604808-1"/>
    </source>
</evidence>
<organism evidence="9 10">
    <name type="scientific">Azospirillum oryzae</name>
    <dbReference type="NCBI Taxonomy" id="286727"/>
    <lineage>
        <taxon>Bacteria</taxon>
        <taxon>Pseudomonadati</taxon>
        <taxon>Pseudomonadota</taxon>
        <taxon>Alphaproteobacteria</taxon>
        <taxon>Rhodospirillales</taxon>
        <taxon>Azospirillaceae</taxon>
        <taxon>Azospirillum</taxon>
    </lineage>
</organism>
<feature type="binding site" evidence="6">
    <location>
        <position position="34"/>
    </location>
    <ligand>
        <name>Mg(2+)</name>
        <dbReference type="ChEBI" id="CHEBI:18420"/>
        <label>1</label>
    </ligand>
</feature>
<keyword evidence="6" id="KW-0464">Manganese</keyword>
<dbReference type="EMBL" id="FXAK01000002">
    <property type="protein sequence ID" value="SMF31167.1"/>
    <property type="molecule type" value="Genomic_DNA"/>
</dbReference>
<dbReference type="GO" id="GO:0008311">
    <property type="term" value="F:double-stranded DNA 3'-5' DNA exonuclease activity"/>
    <property type="evidence" value="ECO:0007669"/>
    <property type="project" value="InterPro"/>
</dbReference>
<dbReference type="NCBIfam" id="TIGR00633">
    <property type="entry name" value="xth"/>
    <property type="match status" value="1"/>
</dbReference>
<dbReference type="InterPro" id="IPR005135">
    <property type="entry name" value="Endo/exonuclease/phosphatase"/>
</dbReference>
<evidence type="ECO:0000256" key="3">
    <source>
        <dbReference type="ARBA" id="ARBA00022801"/>
    </source>
</evidence>
<feature type="active site" description="Proton donor/acceptor" evidence="5">
    <location>
        <position position="146"/>
    </location>
</feature>
<dbReference type="Pfam" id="PF03372">
    <property type="entry name" value="Exo_endo_phos"/>
    <property type="match status" value="1"/>
</dbReference>
<feature type="domain" description="Endonuclease/exonuclease/phosphatase" evidence="8">
    <location>
        <begin position="4"/>
        <end position="247"/>
    </location>
</feature>
<evidence type="ECO:0000256" key="4">
    <source>
        <dbReference type="ARBA" id="ARBA00022842"/>
    </source>
</evidence>
<feature type="active site" description="Proton acceptor" evidence="5">
    <location>
        <position position="247"/>
    </location>
</feature>
<feature type="binding site" evidence="6">
    <location>
        <position position="7"/>
    </location>
    <ligand>
        <name>Mg(2+)</name>
        <dbReference type="ChEBI" id="CHEBI:18420"/>
        <label>1</label>
    </ligand>
</feature>
<feature type="binding site" evidence="6">
    <location>
        <position position="146"/>
    </location>
    <ligand>
        <name>Mg(2+)</name>
        <dbReference type="ChEBI" id="CHEBI:18420"/>
        <label>1</label>
    </ligand>
</feature>
<comment type="similarity">
    <text evidence="1">Belongs to the DNA repair enzymes AP/ExoA family.</text>
</comment>
<evidence type="ECO:0000313" key="10">
    <source>
        <dbReference type="Proteomes" id="UP000192936"/>
    </source>
</evidence>
<evidence type="ECO:0000313" key="9">
    <source>
        <dbReference type="EMBL" id="SMF31167.1"/>
    </source>
</evidence>
<reference evidence="9 10" key="1">
    <citation type="submission" date="2017-04" db="EMBL/GenBank/DDBJ databases">
        <authorList>
            <person name="Afonso C.L."/>
            <person name="Miller P.J."/>
            <person name="Scott M.A."/>
            <person name="Spackman E."/>
            <person name="Goraichik I."/>
            <person name="Dimitrov K.M."/>
            <person name="Suarez D.L."/>
            <person name="Swayne D.E."/>
        </authorList>
    </citation>
    <scope>NUCLEOTIDE SEQUENCE [LARGE SCALE GENOMIC DNA]</scope>
    <source>
        <strain evidence="9 10">A2P</strain>
    </source>
</reference>
<evidence type="ECO:0000259" key="8">
    <source>
        <dbReference type="Pfam" id="PF03372"/>
    </source>
</evidence>
<keyword evidence="4 6" id="KW-0460">Magnesium</keyword>
<dbReference type="InterPro" id="IPR036691">
    <property type="entry name" value="Endo/exonu/phosph_ase_sf"/>
</dbReference>
<keyword evidence="3" id="KW-0378">Hydrolase</keyword>
<dbReference type="PROSITE" id="PS51435">
    <property type="entry name" value="AP_NUCLEASE_F1_4"/>
    <property type="match status" value="1"/>
</dbReference>
<feature type="binding site" evidence="6">
    <location>
        <position position="247"/>
    </location>
    <ligand>
        <name>Mg(2+)</name>
        <dbReference type="ChEBI" id="CHEBI:18420"/>
        <label>1</label>
    </ligand>
</feature>
<dbReference type="Proteomes" id="UP000192936">
    <property type="component" value="Unassembled WGS sequence"/>
</dbReference>
<evidence type="ECO:0000256" key="2">
    <source>
        <dbReference type="ARBA" id="ARBA00022723"/>
    </source>
</evidence>
<dbReference type="PANTHER" id="PTHR43250:SF2">
    <property type="entry name" value="EXODEOXYRIBONUCLEASE III"/>
    <property type="match status" value="1"/>
</dbReference>
<dbReference type="AlphaFoldDB" id="A0A1X7EBP4"/>
<dbReference type="GO" id="GO:0006281">
    <property type="term" value="P:DNA repair"/>
    <property type="evidence" value="ECO:0007669"/>
    <property type="project" value="InterPro"/>
</dbReference>
<feature type="binding site" evidence="6">
    <location>
        <position position="148"/>
    </location>
    <ligand>
        <name>Mg(2+)</name>
        <dbReference type="ChEBI" id="CHEBI:18420"/>
        <label>1</label>
    </ligand>
</feature>
<feature type="active site" evidence="5">
    <location>
        <position position="105"/>
    </location>
</feature>
<proteinExistence type="inferred from homology"/>
<accession>A0A1X7EBP4</accession>
<protein>
    <submittedName>
        <fullName evidence="9">Exodeoxyribonuclease-3</fullName>
    </submittedName>
</protein>
<feature type="binding site" evidence="6">
    <location>
        <position position="246"/>
    </location>
    <ligand>
        <name>Mg(2+)</name>
        <dbReference type="ChEBI" id="CHEBI:18420"/>
        <label>1</label>
    </ligand>
</feature>